<dbReference type="InterPro" id="IPR008176">
    <property type="entry name" value="Defensin_plant"/>
</dbReference>
<evidence type="ECO:0000259" key="8">
    <source>
        <dbReference type="SMART" id="SM00505"/>
    </source>
</evidence>
<dbReference type="SUPFAM" id="SSF57095">
    <property type="entry name" value="Scorpion toxin-like"/>
    <property type="match status" value="1"/>
</dbReference>
<dbReference type="EMBL" id="OU466857">
    <property type="protein sequence ID" value="CAH2036794.1"/>
    <property type="molecule type" value="Genomic_DNA"/>
</dbReference>
<dbReference type="PANTHER" id="PTHR33147">
    <property type="entry name" value="DEFENSIN-LIKE PROTEIN 1"/>
    <property type="match status" value="1"/>
</dbReference>
<evidence type="ECO:0000313" key="9">
    <source>
        <dbReference type="EMBL" id="CAH2036794.1"/>
    </source>
</evidence>
<dbReference type="AlphaFoldDB" id="A0AAU9RAF7"/>
<dbReference type="Pfam" id="PF00304">
    <property type="entry name" value="Gamma-thionin"/>
    <property type="match status" value="1"/>
</dbReference>
<dbReference type="Gene3D" id="3.30.30.10">
    <property type="entry name" value="Knottin, scorpion toxin-like"/>
    <property type="match status" value="1"/>
</dbReference>
<evidence type="ECO:0000313" key="10">
    <source>
        <dbReference type="Proteomes" id="UP000836841"/>
    </source>
</evidence>
<feature type="chain" id="PRO_5043863347" description="Knottins-like domain-containing protein" evidence="7">
    <location>
        <begin position="25"/>
        <end position="81"/>
    </location>
</feature>
<protein>
    <recommendedName>
        <fullName evidence="8">Knottins-like domain-containing protein</fullName>
    </recommendedName>
</protein>
<proteinExistence type="inferred from homology"/>
<gene>
    <name evidence="9" type="ORF">TAV2_LOCUS968</name>
</gene>
<evidence type="ECO:0000256" key="5">
    <source>
        <dbReference type="ARBA" id="ARBA00022821"/>
    </source>
</evidence>
<evidence type="ECO:0000256" key="2">
    <source>
        <dbReference type="ARBA" id="ARBA00022529"/>
    </source>
</evidence>
<keyword evidence="3" id="KW-0295">Fungicide</keyword>
<dbReference type="GO" id="GO:0050832">
    <property type="term" value="P:defense response to fungus"/>
    <property type="evidence" value="ECO:0007669"/>
    <property type="project" value="UniProtKB-KW"/>
</dbReference>
<comment type="similarity">
    <text evidence="1">Belongs to the DEFL family.</text>
</comment>
<dbReference type="Proteomes" id="UP000836841">
    <property type="component" value="Chromosome 1"/>
</dbReference>
<evidence type="ECO:0000256" key="3">
    <source>
        <dbReference type="ARBA" id="ARBA00022577"/>
    </source>
</evidence>
<reference evidence="9 10" key="1">
    <citation type="submission" date="2022-03" db="EMBL/GenBank/DDBJ databases">
        <authorList>
            <person name="Nunn A."/>
            <person name="Chopra R."/>
            <person name="Nunn A."/>
            <person name="Contreras Garrido A."/>
        </authorList>
    </citation>
    <scope>NUCLEOTIDE SEQUENCE [LARGE SCALE GENOMIC DNA]</scope>
</reference>
<evidence type="ECO:0000256" key="6">
    <source>
        <dbReference type="ARBA" id="ARBA00023157"/>
    </source>
</evidence>
<keyword evidence="10" id="KW-1185">Reference proteome</keyword>
<sequence length="81" mass="9070">MSSSYTVLLFLCLSIFLLASTGFAEMMMAEGKVCERRSKTWTGLCANTRGCDSQCKRWERASHGACHAQFPGFACFCYFNC</sequence>
<dbReference type="GO" id="GO:0031640">
    <property type="term" value="P:killing of cells of another organism"/>
    <property type="evidence" value="ECO:0007669"/>
    <property type="project" value="UniProtKB-KW"/>
</dbReference>
<accession>A0AAU9RAF7</accession>
<evidence type="ECO:0000256" key="7">
    <source>
        <dbReference type="SAM" id="SignalP"/>
    </source>
</evidence>
<organism evidence="9 10">
    <name type="scientific">Thlaspi arvense</name>
    <name type="common">Field penny-cress</name>
    <dbReference type="NCBI Taxonomy" id="13288"/>
    <lineage>
        <taxon>Eukaryota</taxon>
        <taxon>Viridiplantae</taxon>
        <taxon>Streptophyta</taxon>
        <taxon>Embryophyta</taxon>
        <taxon>Tracheophyta</taxon>
        <taxon>Spermatophyta</taxon>
        <taxon>Magnoliopsida</taxon>
        <taxon>eudicotyledons</taxon>
        <taxon>Gunneridae</taxon>
        <taxon>Pentapetalae</taxon>
        <taxon>rosids</taxon>
        <taxon>malvids</taxon>
        <taxon>Brassicales</taxon>
        <taxon>Brassicaceae</taxon>
        <taxon>Thlaspideae</taxon>
        <taxon>Thlaspi</taxon>
    </lineage>
</organism>
<dbReference type="InterPro" id="IPR036574">
    <property type="entry name" value="Scorpion_toxin-like_sf"/>
</dbReference>
<feature type="domain" description="Knottins-like" evidence="8">
    <location>
        <begin position="33"/>
        <end position="81"/>
    </location>
</feature>
<evidence type="ECO:0000256" key="4">
    <source>
        <dbReference type="ARBA" id="ARBA00022729"/>
    </source>
</evidence>
<keyword evidence="2" id="KW-0929">Antimicrobial</keyword>
<keyword evidence="5" id="KW-0611">Plant defense</keyword>
<keyword evidence="4 7" id="KW-0732">Signal</keyword>
<evidence type="ECO:0000256" key="1">
    <source>
        <dbReference type="ARBA" id="ARBA00006722"/>
    </source>
</evidence>
<dbReference type="InterPro" id="IPR003614">
    <property type="entry name" value="Knottins"/>
</dbReference>
<dbReference type="PANTHER" id="PTHR33147:SF46">
    <property type="entry name" value="DEFENSIN-LIKE PROTEIN 19"/>
    <property type="match status" value="1"/>
</dbReference>
<keyword evidence="6" id="KW-1015">Disulfide bond</keyword>
<dbReference type="SMART" id="SM00505">
    <property type="entry name" value="Knot1"/>
    <property type="match status" value="1"/>
</dbReference>
<dbReference type="PROSITE" id="PS00940">
    <property type="entry name" value="GAMMA_THIONIN"/>
    <property type="match status" value="1"/>
</dbReference>
<feature type="signal peptide" evidence="7">
    <location>
        <begin position="1"/>
        <end position="24"/>
    </location>
</feature>
<name>A0AAU9RAF7_THLAR</name>